<dbReference type="EMBL" id="UAUU01000011">
    <property type="protein sequence ID" value="SPZ94798.1"/>
    <property type="molecule type" value="Genomic_DNA"/>
</dbReference>
<gene>
    <name evidence="1" type="ORF">NCTC11343_05575</name>
</gene>
<dbReference type="Proteomes" id="UP000251241">
    <property type="component" value="Unassembled WGS sequence"/>
</dbReference>
<organism evidence="1 2">
    <name type="scientific">Sphingobacterium multivorum</name>
    <dbReference type="NCBI Taxonomy" id="28454"/>
    <lineage>
        <taxon>Bacteria</taxon>
        <taxon>Pseudomonadati</taxon>
        <taxon>Bacteroidota</taxon>
        <taxon>Sphingobacteriia</taxon>
        <taxon>Sphingobacteriales</taxon>
        <taxon>Sphingobacteriaceae</taxon>
        <taxon>Sphingobacterium</taxon>
    </lineage>
</organism>
<accession>A0A2X2JLN4</accession>
<evidence type="ECO:0000313" key="1">
    <source>
        <dbReference type="EMBL" id="SPZ94798.1"/>
    </source>
</evidence>
<proteinExistence type="predicted"/>
<dbReference type="AlphaFoldDB" id="A0A2X2JLN4"/>
<evidence type="ECO:0000313" key="2">
    <source>
        <dbReference type="Proteomes" id="UP000251241"/>
    </source>
</evidence>
<protein>
    <submittedName>
        <fullName evidence="1">Uncharacterized protein</fullName>
    </submittedName>
</protein>
<name>A0A2X2JLN4_SPHMU</name>
<sequence>MPVLLPNVFSTDMRKIFLTIGALALSVSALIAQENPEIGKSIFKPKNLRTESNKGKFFFFWGYNFSSYAKSDIHFTGPNYDFILHDVKAGDRPTKFGSTYFDPSRLTIPQFNLHFGYYIKDNYSISLGWDHMKYVVDIPQQVKISGFIGEEISNPGIPTGNRAGQYNGELITVDSAMLTFEHTDGYNFASVGLERYDDIINNRKGQQVLTMESGVDVGLLIPRSDVHLFGEGANHFWNIAGYGASAKVGLHYRFYKGLYLQGNFKTGWTDLTNIRTTGRRGVDKASQQIWFFENYWALGFRF</sequence>
<reference evidence="1 2" key="1">
    <citation type="submission" date="2018-06" db="EMBL/GenBank/DDBJ databases">
        <authorList>
            <consortium name="Pathogen Informatics"/>
            <person name="Doyle S."/>
        </authorList>
    </citation>
    <scope>NUCLEOTIDE SEQUENCE [LARGE SCALE GENOMIC DNA]</scope>
    <source>
        <strain evidence="1 2">NCTC11343</strain>
    </source>
</reference>